<feature type="compositionally biased region" description="Gly residues" evidence="1">
    <location>
        <begin position="154"/>
        <end position="165"/>
    </location>
</feature>
<proteinExistence type="predicted"/>
<accession>A0A1I8I301</accession>
<dbReference type="WBParaSite" id="maker-uti_cns_0009398-snap-gene-0.4-mRNA-1">
    <property type="protein sequence ID" value="maker-uti_cns_0009398-snap-gene-0.4-mRNA-1"/>
    <property type="gene ID" value="maker-uti_cns_0009398-snap-gene-0.4"/>
</dbReference>
<organism evidence="2 3">
    <name type="scientific">Macrostomum lignano</name>
    <dbReference type="NCBI Taxonomy" id="282301"/>
    <lineage>
        <taxon>Eukaryota</taxon>
        <taxon>Metazoa</taxon>
        <taxon>Spiralia</taxon>
        <taxon>Lophotrochozoa</taxon>
        <taxon>Platyhelminthes</taxon>
        <taxon>Rhabditophora</taxon>
        <taxon>Macrostomorpha</taxon>
        <taxon>Macrostomida</taxon>
        <taxon>Macrostomidae</taxon>
        <taxon>Macrostomum</taxon>
    </lineage>
</organism>
<feature type="compositionally biased region" description="Basic residues" evidence="1">
    <location>
        <begin position="1"/>
        <end position="10"/>
    </location>
</feature>
<dbReference type="AlphaFoldDB" id="A0A1I8I301"/>
<dbReference type="Proteomes" id="UP000095280">
    <property type="component" value="Unplaced"/>
</dbReference>
<feature type="region of interest" description="Disordered" evidence="1">
    <location>
        <begin position="1"/>
        <end position="165"/>
    </location>
</feature>
<evidence type="ECO:0000313" key="3">
    <source>
        <dbReference type="WBParaSite" id="maker-uti_cns_0009398-snap-gene-0.4-mRNA-1"/>
    </source>
</evidence>
<feature type="compositionally biased region" description="Low complexity" evidence="1">
    <location>
        <begin position="138"/>
        <end position="153"/>
    </location>
</feature>
<evidence type="ECO:0000256" key="1">
    <source>
        <dbReference type="SAM" id="MobiDB-lite"/>
    </source>
</evidence>
<evidence type="ECO:0000313" key="2">
    <source>
        <dbReference type="Proteomes" id="UP000095280"/>
    </source>
</evidence>
<protein>
    <submittedName>
        <fullName evidence="3">Mobile element protein</fullName>
    </submittedName>
</protein>
<keyword evidence="2" id="KW-1185">Reference proteome</keyword>
<sequence length="165" mass="16788">RRHVHRRRRRDAGANPAGPEVAAGQHLRQRLSVAGGLPREGGGAAQSADDNPGSAAAAGWQRDANRLPELRGPATGAGELENPLRRQGQPGAQIPERSAAQGGGERGLPERPRRGGRRGHHLQGGDQRAGRGARGVRRPAAAAGAAAAPLEAGPVGGSGGPSEKL</sequence>
<reference evidence="3" key="1">
    <citation type="submission" date="2016-11" db="UniProtKB">
        <authorList>
            <consortium name="WormBaseParasite"/>
        </authorList>
    </citation>
    <scope>IDENTIFICATION</scope>
</reference>
<name>A0A1I8I301_9PLAT</name>